<dbReference type="RefSeq" id="WP_163249120.1">
    <property type="nucleotide sequence ID" value="NZ_SXDP01000004.1"/>
</dbReference>
<dbReference type="InterPro" id="IPR012347">
    <property type="entry name" value="Ferritin-like"/>
</dbReference>
<dbReference type="PANTHER" id="PTHR43339">
    <property type="entry name" value="RUBRERYTHRIN-RELATED"/>
    <property type="match status" value="1"/>
</dbReference>
<dbReference type="InterPro" id="IPR045236">
    <property type="entry name" value="RevRr_diiron-bd_dom"/>
</dbReference>
<dbReference type="Pfam" id="PF02915">
    <property type="entry name" value="Rubrerythrin"/>
    <property type="match status" value="1"/>
</dbReference>
<dbReference type="Proteomes" id="UP000473885">
    <property type="component" value="Unassembled WGS sequence"/>
</dbReference>
<dbReference type="AlphaFoldDB" id="A0A6M0R9M4"/>
<dbReference type="PANTHER" id="PTHR43339:SF1">
    <property type="entry name" value="RUBRERYTHRIN"/>
    <property type="match status" value="1"/>
</dbReference>
<dbReference type="GO" id="GO:0005506">
    <property type="term" value="F:iron ion binding"/>
    <property type="evidence" value="ECO:0007669"/>
    <property type="project" value="InterPro"/>
</dbReference>
<dbReference type="GO" id="GO:0016491">
    <property type="term" value="F:oxidoreductase activity"/>
    <property type="evidence" value="ECO:0007669"/>
    <property type="project" value="InterPro"/>
</dbReference>
<dbReference type="CDD" id="cd01046">
    <property type="entry name" value="Rubrerythrin_like"/>
    <property type="match status" value="1"/>
</dbReference>
<dbReference type="InterPro" id="IPR009078">
    <property type="entry name" value="Ferritin-like_SF"/>
</dbReference>
<dbReference type="EMBL" id="SXDP01000004">
    <property type="protein sequence ID" value="NEZ46965.1"/>
    <property type="molecule type" value="Genomic_DNA"/>
</dbReference>
<organism evidence="2 3">
    <name type="scientific">Clostridium niameyense</name>
    <dbReference type="NCBI Taxonomy" id="1622073"/>
    <lineage>
        <taxon>Bacteria</taxon>
        <taxon>Bacillati</taxon>
        <taxon>Bacillota</taxon>
        <taxon>Clostridia</taxon>
        <taxon>Eubacteriales</taxon>
        <taxon>Clostridiaceae</taxon>
        <taxon>Clostridium</taxon>
    </lineage>
</organism>
<dbReference type="SUPFAM" id="SSF47240">
    <property type="entry name" value="Ferritin-like"/>
    <property type="match status" value="1"/>
</dbReference>
<reference evidence="2 3" key="1">
    <citation type="submission" date="2019-04" db="EMBL/GenBank/DDBJ databases">
        <title>Genome sequencing of Clostridium botulinum Groups I-IV and Clostridium butyricum.</title>
        <authorList>
            <person name="Brunt J."/>
            <person name="Van Vliet A.H.M."/>
            <person name="Stringer S.C."/>
            <person name="Carter A.T."/>
            <person name="Peck M.W."/>
        </authorList>
    </citation>
    <scope>NUCLEOTIDE SEQUENCE [LARGE SCALE GENOMIC DNA]</scope>
    <source>
        <strain evidence="2 3">IFR 18/094</strain>
    </source>
</reference>
<dbReference type="PROSITE" id="PS50905">
    <property type="entry name" value="FERRITIN_LIKE"/>
    <property type="match status" value="1"/>
</dbReference>
<feature type="domain" description="Ferritin-like diiron" evidence="1">
    <location>
        <begin position="15"/>
        <end position="143"/>
    </location>
</feature>
<proteinExistence type="predicted"/>
<gene>
    <name evidence="2" type="ORF">FDF74_07035</name>
</gene>
<keyword evidence="3" id="KW-1185">Reference proteome</keyword>
<comment type="caution">
    <text evidence="2">The sequence shown here is derived from an EMBL/GenBank/DDBJ whole genome shotgun (WGS) entry which is preliminary data.</text>
</comment>
<dbReference type="InterPro" id="IPR009040">
    <property type="entry name" value="Ferritin-like_diiron"/>
</dbReference>
<name>A0A6M0R9M4_9CLOT</name>
<dbReference type="Gene3D" id="1.20.1260.10">
    <property type="match status" value="1"/>
</dbReference>
<evidence type="ECO:0000259" key="1">
    <source>
        <dbReference type="PROSITE" id="PS50905"/>
    </source>
</evidence>
<sequence>MDELGLINENQLGITNGHEDIKNSLEAQFKGETGEIGLYLAMARVAQREGYAEIGEILEKIAFEEAQHAARYAEINGKISTSTKANLEQMLRGEIGSNKMKKDLAKKAKEENLDEVHDFMDEASRDEARHAKMLKGLLDRYFK</sequence>
<evidence type="ECO:0000313" key="2">
    <source>
        <dbReference type="EMBL" id="NEZ46965.1"/>
    </source>
</evidence>
<dbReference type="InterPro" id="IPR003251">
    <property type="entry name" value="Rr_diiron-bd_dom"/>
</dbReference>
<accession>A0A6M0R9M4</accession>
<protein>
    <submittedName>
        <fullName evidence="2">Rubrerythrin family protein</fullName>
    </submittedName>
</protein>
<dbReference type="InterPro" id="IPR052773">
    <property type="entry name" value="Anaerobic_Peroxidase-Rel"/>
</dbReference>
<evidence type="ECO:0000313" key="3">
    <source>
        <dbReference type="Proteomes" id="UP000473885"/>
    </source>
</evidence>